<dbReference type="EC" id="1.1.1.133" evidence="2"/>
<organism evidence="4 5">
    <name type="scientific">Lysinibacillus xylanilyticus</name>
    <dbReference type="NCBI Taxonomy" id="582475"/>
    <lineage>
        <taxon>Bacteria</taxon>
        <taxon>Bacillati</taxon>
        <taxon>Bacillota</taxon>
        <taxon>Bacilli</taxon>
        <taxon>Bacillales</taxon>
        <taxon>Bacillaceae</taxon>
        <taxon>Lysinibacillus</taxon>
    </lineage>
</organism>
<comment type="pathway">
    <text evidence="2">Carbohydrate biosynthesis; dTDP-L-rhamnose biosynthesis.</text>
</comment>
<dbReference type="SUPFAM" id="SSF51735">
    <property type="entry name" value="NAD(P)-binding Rossmann-fold domains"/>
    <property type="match status" value="1"/>
</dbReference>
<evidence type="ECO:0000313" key="5">
    <source>
        <dbReference type="Proteomes" id="UP001558534"/>
    </source>
</evidence>
<evidence type="ECO:0000256" key="1">
    <source>
        <dbReference type="ARBA" id="ARBA00010944"/>
    </source>
</evidence>
<sequence>MKKILILGASGLVGKAIVNECISDFDVYGTYFTSATNLADDKQFQISIQDVGKLREIINLLQPDIIVSSLKGDFDDQLKFHRHLAEELINRDSVLYFFSTTNVFDGDLSRHHAELDEPISKSDYGQYKINCEKMLTELLGNRANIVRIPGIWGKNSPRFNTIKKNIETAEPIQAYSNLECNFLLDKQLARQMRFILINELRGIFHLGAVNMINECEFFKELAIKLTTVKVNIQYTPYQDKEHTYYFGLVSNREDLPEYLKITNEEIITYLVK</sequence>
<gene>
    <name evidence="4" type="ORF">AB1300_18820</name>
</gene>
<dbReference type="PANTHER" id="PTHR10491">
    <property type="entry name" value="DTDP-4-DEHYDRORHAMNOSE REDUCTASE"/>
    <property type="match status" value="1"/>
</dbReference>
<evidence type="ECO:0000259" key="3">
    <source>
        <dbReference type="Pfam" id="PF04321"/>
    </source>
</evidence>
<comment type="similarity">
    <text evidence="1 2">Belongs to the dTDP-4-dehydrorhamnose reductase family.</text>
</comment>
<dbReference type="InterPro" id="IPR005913">
    <property type="entry name" value="dTDP_dehydrorham_reduct"/>
</dbReference>
<comment type="caution">
    <text evidence="4">The sequence shown here is derived from an EMBL/GenBank/DDBJ whole genome shotgun (WGS) entry which is preliminary data.</text>
</comment>
<accession>A0ABV3W1V3</accession>
<comment type="function">
    <text evidence="2">Catalyzes the reduction of dTDP-6-deoxy-L-lyxo-4-hexulose to yield dTDP-L-rhamnose.</text>
</comment>
<evidence type="ECO:0000256" key="2">
    <source>
        <dbReference type="RuleBase" id="RU364082"/>
    </source>
</evidence>
<evidence type="ECO:0000313" key="4">
    <source>
        <dbReference type="EMBL" id="MEX3747168.1"/>
    </source>
</evidence>
<dbReference type="InterPro" id="IPR036291">
    <property type="entry name" value="NAD(P)-bd_dom_sf"/>
</dbReference>
<dbReference type="Pfam" id="PF04321">
    <property type="entry name" value="RmlD_sub_bind"/>
    <property type="match status" value="1"/>
</dbReference>
<feature type="domain" description="RmlD-like substrate binding" evidence="3">
    <location>
        <begin position="3"/>
        <end position="227"/>
    </location>
</feature>
<reference evidence="4 5" key="1">
    <citation type="submission" date="2024-07" db="EMBL/GenBank/DDBJ databases">
        <title>Characterization of a bacterium isolated from hydrolysated instant sea cucumber by whole-genome sequencing and metabolomics.</title>
        <authorList>
            <person name="Luo X."/>
            <person name="Zhang Z."/>
            <person name="Zheng Z."/>
            <person name="Zhang W."/>
            <person name="Ming T."/>
            <person name="Jiao L."/>
            <person name="Su X."/>
            <person name="Kong F."/>
            <person name="Xu J."/>
        </authorList>
    </citation>
    <scope>NUCLEOTIDE SEQUENCE [LARGE SCALE GENOMIC DNA]</scope>
    <source>
        <strain evidence="4 5">XL-2024</strain>
    </source>
</reference>
<dbReference type="Gene3D" id="3.90.25.10">
    <property type="entry name" value="UDP-galactose 4-epimerase, domain 1"/>
    <property type="match status" value="1"/>
</dbReference>
<dbReference type="InterPro" id="IPR029903">
    <property type="entry name" value="RmlD-like-bd"/>
</dbReference>
<dbReference type="RefSeq" id="WP_368637730.1">
    <property type="nucleotide sequence ID" value="NZ_JBFRHK010000013.1"/>
</dbReference>
<dbReference type="PANTHER" id="PTHR10491:SF4">
    <property type="entry name" value="METHIONINE ADENOSYLTRANSFERASE 2 SUBUNIT BETA"/>
    <property type="match status" value="1"/>
</dbReference>
<protein>
    <recommendedName>
        <fullName evidence="2">dTDP-4-dehydrorhamnose reductase</fullName>
        <ecNumber evidence="2">1.1.1.133</ecNumber>
    </recommendedName>
</protein>
<dbReference type="Gene3D" id="3.40.50.720">
    <property type="entry name" value="NAD(P)-binding Rossmann-like Domain"/>
    <property type="match status" value="2"/>
</dbReference>
<keyword evidence="5" id="KW-1185">Reference proteome</keyword>
<keyword evidence="2" id="KW-0521">NADP</keyword>
<name>A0ABV3W1V3_9BACI</name>
<proteinExistence type="inferred from homology"/>
<keyword evidence="2" id="KW-0560">Oxidoreductase</keyword>
<dbReference type="Proteomes" id="UP001558534">
    <property type="component" value="Unassembled WGS sequence"/>
</dbReference>
<dbReference type="EMBL" id="JBFRHK010000013">
    <property type="protein sequence ID" value="MEX3747168.1"/>
    <property type="molecule type" value="Genomic_DNA"/>
</dbReference>